<evidence type="ECO:0000256" key="1">
    <source>
        <dbReference type="SAM" id="MobiDB-lite"/>
    </source>
</evidence>
<dbReference type="PANTHER" id="PTHR37984">
    <property type="entry name" value="PROTEIN CBG26694"/>
    <property type="match status" value="1"/>
</dbReference>
<evidence type="ECO:0000313" key="3">
    <source>
        <dbReference type="EMBL" id="KII60877.1"/>
    </source>
</evidence>
<dbReference type="SUPFAM" id="SSF53098">
    <property type="entry name" value="Ribonuclease H-like"/>
    <property type="match status" value="1"/>
</dbReference>
<dbReference type="OrthoDB" id="5982225at2759"/>
<dbReference type="Proteomes" id="UP000031668">
    <property type="component" value="Unassembled WGS sequence"/>
</dbReference>
<name>A0A0C2IVK0_THEKT</name>
<keyword evidence="4" id="KW-1185">Reference proteome</keyword>
<feature type="domain" description="Integrase catalytic" evidence="2">
    <location>
        <begin position="1"/>
        <end position="141"/>
    </location>
</feature>
<accession>A0A0C2IVK0</accession>
<dbReference type="PANTHER" id="PTHR37984:SF15">
    <property type="entry name" value="INTEGRASE CATALYTIC DOMAIN-CONTAINING PROTEIN"/>
    <property type="match status" value="1"/>
</dbReference>
<dbReference type="PROSITE" id="PS50994">
    <property type="entry name" value="INTEGRASE"/>
    <property type="match status" value="1"/>
</dbReference>
<reference evidence="3 4" key="1">
    <citation type="journal article" date="2014" name="Genome Biol. Evol.">
        <title>The genome of the myxosporean Thelohanellus kitauei shows adaptations to nutrient acquisition within its fish host.</title>
        <authorList>
            <person name="Yang Y."/>
            <person name="Xiong J."/>
            <person name="Zhou Z."/>
            <person name="Huo F."/>
            <person name="Miao W."/>
            <person name="Ran C."/>
            <person name="Liu Y."/>
            <person name="Zhang J."/>
            <person name="Feng J."/>
            <person name="Wang M."/>
            <person name="Wang M."/>
            <person name="Wang L."/>
            <person name="Yao B."/>
        </authorList>
    </citation>
    <scope>NUCLEOTIDE SEQUENCE [LARGE SCALE GENOMIC DNA]</scope>
    <source>
        <strain evidence="3">Wuqing</strain>
    </source>
</reference>
<dbReference type="GO" id="GO:0015074">
    <property type="term" value="P:DNA integration"/>
    <property type="evidence" value="ECO:0007669"/>
    <property type="project" value="InterPro"/>
</dbReference>
<protein>
    <recommendedName>
        <fullName evidence="2">Integrase catalytic domain-containing protein</fullName>
    </recommendedName>
</protein>
<dbReference type="InterPro" id="IPR012337">
    <property type="entry name" value="RNaseH-like_sf"/>
</dbReference>
<evidence type="ECO:0000259" key="2">
    <source>
        <dbReference type="PROSITE" id="PS50994"/>
    </source>
</evidence>
<sequence length="153" mass="17560">MSIKLSQHSGNSTETHGTSTRTMIYPHESTTSTKIIKCLLDTFSRFGLPRWLITDNGKQFTSHELEDCCLTKELKHVRKTPFHSRSNGFAERALRTIKDKLAKLSNVRDLKKRIMMTLFCYRNSVQSSTLRSPAKLILRSRLSCTIDNEKPTI</sequence>
<feature type="region of interest" description="Disordered" evidence="1">
    <location>
        <begin position="1"/>
        <end position="20"/>
    </location>
</feature>
<dbReference type="InterPro" id="IPR036397">
    <property type="entry name" value="RNaseH_sf"/>
</dbReference>
<dbReference type="InterPro" id="IPR001584">
    <property type="entry name" value="Integrase_cat-core"/>
</dbReference>
<gene>
    <name evidence="3" type="ORF">RF11_04416</name>
</gene>
<proteinExistence type="predicted"/>
<evidence type="ECO:0000313" key="4">
    <source>
        <dbReference type="Proteomes" id="UP000031668"/>
    </source>
</evidence>
<dbReference type="AlphaFoldDB" id="A0A0C2IVK0"/>
<dbReference type="GO" id="GO:0003676">
    <property type="term" value="F:nucleic acid binding"/>
    <property type="evidence" value="ECO:0007669"/>
    <property type="project" value="InterPro"/>
</dbReference>
<organism evidence="3 4">
    <name type="scientific">Thelohanellus kitauei</name>
    <name type="common">Myxosporean</name>
    <dbReference type="NCBI Taxonomy" id="669202"/>
    <lineage>
        <taxon>Eukaryota</taxon>
        <taxon>Metazoa</taxon>
        <taxon>Cnidaria</taxon>
        <taxon>Myxozoa</taxon>
        <taxon>Myxosporea</taxon>
        <taxon>Bivalvulida</taxon>
        <taxon>Platysporina</taxon>
        <taxon>Myxobolidae</taxon>
        <taxon>Thelohanellus</taxon>
    </lineage>
</organism>
<comment type="caution">
    <text evidence="3">The sequence shown here is derived from an EMBL/GenBank/DDBJ whole genome shotgun (WGS) entry which is preliminary data.</text>
</comment>
<dbReference type="Gene3D" id="3.30.420.10">
    <property type="entry name" value="Ribonuclease H-like superfamily/Ribonuclease H"/>
    <property type="match status" value="1"/>
</dbReference>
<dbReference type="EMBL" id="JWZT01005403">
    <property type="protein sequence ID" value="KII60877.1"/>
    <property type="molecule type" value="Genomic_DNA"/>
</dbReference>
<dbReference type="InterPro" id="IPR050951">
    <property type="entry name" value="Retrovirus_Pol_polyprotein"/>
</dbReference>